<dbReference type="EMBL" id="JBHSKD010000002">
    <property type="protein sequence ID" value="MFC5175446.1"/>
    <property type="molecule type" value="Genomic_DNA"/>
</dbReference>
<dbReference type="PANTHER" id="PTHR43757:SF2">
    <property type="entry name" value="AMINOMETHYLTRANSFERASE, MITOCHONDRIAL"/>
    <property type="match status" value="1"/>
</dbReference>
<dbReference type="PANTHER" id="PTHR43757">
    <property type="entry name" value="AMINOMETHYLTRANSFERASE"/>
    <property type="match status" value="1"/>
</dbReference>
<dbReference type="InterPro" id="IPR029043">
    <property type="entry name" value="GcvT/YgfZ_C"/>
</dbReference>
<evidence type="ECO:0000313" key="4">
    <source>
        <dbReference type="Proteomes" id="UP001596087"/>
    </source>
</evidence>
<evidence type="ECO:0000259" key="2">
    <source>
        <dbReference type="Pfam" id="PF08669"/>
    </source>
</evidence>
<dbReference type="SUPFAM" id="SSF103025">
    <property type="entry name" value="Folate-binding domain"/>
    <property type="match status" value="1"/>
</dbReference>
<evidence type="ECO:0000313" key="3">
    <source>
        <dbReference type="EMBL" id="MFC5175446.1"/>
    </source>
</evidence>
<gene>
    <name evidence="3" type="ORF">ACFPGP_02100</name>
</gene>
<dbReference type="Proteomes" id="UP001596087">
    <property type="component" value="Unassembled WGS sequence"/>
</dbReference>
<dbReference type="RefSeq" id="WP_378586221.1">
    <property type="nucleotide sequence ID" value="NZ_JBHSKD010000002.1"/>
</dbReference>
<dbReference type="Pfam" id="PF08669">
    <property type="entry name" value="GCV_T_C"/>
    <property type="match status" value="1"/>
</dbReference>
<sequence>MIRTTPFHARLQELNTQGLYTHWQGFLSPLRYSHAPKHEYYAVRNSVGVFDTSPLFKYRITGPDAERFLAGVLTRDVRTCRPGQAQYTLWCDERGFVMEDGVVFRHAADDFLLTSARPSLGWFSDLVGRLRVSVEDVSDEFGMLAVQGPRSARVLRTLAPEVDDLAFFDLTPAKVADTGITISRTGYTGDLGYELTVPADRAVDVLDAVLAAGDGHGLRPFGEEALTMLRIEAGLPLVDVEWRNSRTAWSDDDRVTPKELGLGWMLRGVRDGERSFLGSEAIRRELVDGTSRWASVGFVVDWQDWERLHRDAGLLPDKDERPLAWESVLYDEDGGEQVGYATSFMYSSVLQRHIGMARVRPDLAPTKDGGRPVRLELWMLHRPTTVAARTVRLPHFDPPRKTAPTGGQA</sequence>
<dbReference type="InterPro" id="IPR013977">
    <property type="entry name" value="GcvT_C"/>
</dbReference>
<name>A0ABW0BDY5_9ACTN</name>
<protein>
    <submittedName>
        <fullName evidence="3">Aminomethyltransferase family protein</fullName>
    </submittedName>
</protein>
<dbReference type="Gene3D" id="3.30.1360.120">
    <property type="entry name" value="Probable tRNA modification gtpase trme, domain 1"/>
    <property type="match status" value="1"/>
</dbReference>
<keyword evidence="4" id="KW-1185">Reference proteome</keyword>
<dbReference type="InterPro" id="IPR027266">
    <property type="entry name" value="TrmE/GcvT-like"/>
</dbReference>
<dbReference type="InterPro" id="IPR006222">
    <property type="entry name" value="GCVT_N"/>
</dbReference>
<dbReference type="InterPro" id="IPR028896">
    <property type="entry name" value="GcvT/YgfZ/DmdA"/>
</dbReference>
<dbReference type="SUPFAM" id="SSF101790">
    <property type="entry name" value="Aminomethyltransferase beta-barrel domain"/>
    <property type="match status" value="1"/>
</dbReference>
<comment type="caution">
    <text evidence="3">The sequence shown here is derived from an EMBL/GenBank/DDBJ whole genome shotgun (WGS) entry which is preliminary data.</text>
</comment>
<reference evidence="4" key="1">
    <citation type="journal article" date="2019" name="Int. J. Syst. Evol. Microbiol.">
        <title>The Global Catalogue of Microorganisms (GCM) 10K type strain sequencing project: providing services to taxonomists for standard genome sequencing and annotation.</title>
        <authorList>
            <consortium name="The Broad Institute Genomics Platform"/>
            <consortium name="The Broad Institute Genome Sequencing Center for Infectious Disease"/>
            <person name="Wu L."/>
            <person name="Ma J."/>
        </authorList>
    </citation>
    <scope>NUCLEOTIDE SEQUENCE [LARGE SCALE GENOMIC DNA]</scope>
    <source>
        <strain evidence="4">DFY41</strain>
    </source>
</reference>
<feature type="domain" description="GCVT N-terminal" evidence="1">
    <location>
        <begin position="20"/>
        <end position="265"/>
    </location>
</feature>
<dbReference type="PIRSF" id="PIRSF006487">
    <property type="entry name" value="GcvT"/>
    <property type="match status" value="1"/>
</dbReference>
<evidence type="ECO:0000259" key="1">
    <source>
        <dbReference type="Pfam" id="PF01571"/>
    </source>
</evidence>
<feature type="domain" description="Aminomethyltransferase C-terminal" evidence="2">
    <location>
        <begin position="313"/>
        <end position="397"/>
    </location>
</feature>
<organism evidence="3 4">
    <name type="scientific">Nocardioides taihuensis</name>
    <dbReference type="NCBI Taxonomy" id="1835606"/>
    <lineage>
        <taxon>Bacteria</taxon>
        <taxon>Bacillati</taxon>
        <taxon>Actinomycetota</taxon>
        <taxon>Actinomycetes</taxon>
        <taxon>Propionibacteriales</taxon>
        <taxon>Nocardioidaceae</taxon>
        <taxon>Nocardioides</taxon>
    </lineage>
</organism>
<dbReference type="Pfam" id="PF01571">
    <property type="entry name" value="GCV_T"/>
    <property type="match status" value="1"/>
</dbReference>
<accession>A0ABW0BDY5</accession>
<proteinExistence type="predicted"/>